<dbReference type="Pfam" id="PF10161">
    <property type="entry name" value="DDDD"/>
    <property type="match status" value="1"/>
</dbReference>
<dbReference type="STRING" id="7209.A0A1I7V7F3"/>
<keyword evidence="1" id="KW-0406">Ion transport</keyword>
<dbReference type="WBParaSite" id="EN70_10705">
    <property type="protein sequence ID" value="EN70_10705"/>
    <property type="gene ID" value="EN70_10705"/>
</dbReference>
<evidence type="ECO:0000313" key="3">
    <source>
        <dbReference type="Proteomes" id="UP000095285"/>
    </source>
</evidence>
<dbReference type="OrthoDB" id="10039145at2759"/>
<comment type="subcellular location">
    <subcellularLocation>
        <location evidence="1">Mitochondrion inner membrane</location>
        <topology evidence="1">Single-pass membrane protein</topology>
    </subcellularLocation>
</comment>
<keyword evidence="1" id="KW-0109">Calcium transport</keyword>
<dbReference type="OMA" id="MNHIASF"/>
<dbReference type="GO" id="GO:0036444">
    <property type="term" value="P:calcium import into the mitochondrion"/>
    <property type="evidence" value="ECO:0007669"/>
    <property type="project" value="UniProtKB-UniRule"/>
</dbReference>
<accession>A0A1S0U6B5</accession>
<dbReference type="InParanoid" id="A0A1I7V7F3"/>
<dbReference type="EMBL" id="JH712106">
    <property type="protein sequence ID" value="EFO25733.1"/>
    <property type="molecule type" value="Genomic_DNA"/>
</dbReference>
<comment type="function">
    <text evidence="1">Essential regulatory subunit of the mitochondrial calcium uniporter complex (uniplex), a complex that mediates calcium uptake into mitochondria.</text>
</comment>
<dbReference type="GO" id="GO:0051560">
    <property type="term" value="P:mitochondrial calcium ion homeostasis"/>
    <property type="evidence" value="ECO:0007669"/>
    <property type="project" value="UniProtKB-UniRule"/>
</dbReference>
<name>A0A1I7V7F3_LOALO</name>
<evidence type="ECO:0000313" key="2">
    <source>
        <dbReference type="EMBL" id="EFO25733.1"/>
    </source>
</evidence>
<dbReference type="RefSeq" id="XP_003138345.1">
    <property type="nucleotide sequence ID" value="XM_003138297.1"/>
</dbReference>
<dbReference type="Proteomes" id="UP000095285">
    <property type="component" value="Unassembled WGS sequence"/>
</dbReference>
<accession>A0A1I7V7F3</accession>
<keyword evidence="1" id="KW-0106">Calcium</keyword>
<evidence type="ECO:0000256" key="1">
    <source>
        <dbReference type="RuleBase" id="RU369077"/>
    </source>
</evidence>
<sequence>MNKLGPLLITLRARFIGRSSPPSIPVSFECSKVDSIPYTLPFGILKLLAVTTSSIGLGAFLAKEAAQFLKSNKLYVPKEDD</sequence>
<comment type="similarity">
    <text evidence="1">Belongs to the SMDT1/EMRE family.</text>
</comment>
<dbReference type="GeneID" id="9940146"/>
<evidence type="ECO:0000313" key="4">
    <source>
        <dbReference type="WBParaSite" id="EN70_10705"/>
    </source>
</evidence>
<gene>
    <name evidence="2 4" type="ORF">LOAG_02760</name>
</gene>
<protein>
    <recommendedName>
        <fullName evidence="1">Essential MCU regulator, mitochondrial</fullName>
    </recommendedName>
    <alternativeName>
        <fullName evidence="1">Single-pass membrane protein with aspartate-rich tail 1, mitochondrial</fullName>
    </alternativeName>
</protein>
<keyword evidence="1" id="KW-0809">Transit peptide</keyword>
<dbReference type="KEGG" id="loa:LOAG_02760"/>
<keyword evidence="1" id="KW-0496">Mitochondrion</keyword>
<dbReference type="CTD" id="9940146"/>
<keyword evidence="3" id="KW-1185">Reference proteome</keyword>
<organism evidence="3 4">
    <name type="scientific">Loa loa</name>
    <name type="common">Eye worm</name>
    <name type="synonym">Filaria loa</name>
    <dbReference type="NCBI Taxonomy" id="7209"/>
    <lineage>
        <taxon>Eukaryota</taxon>
        <taxon>Metazoa</taxon>
        <taxon>Ecdysozoa</taxon>
        <taxon>Nematoda</taxon>
        <taxon>Chromadorea</taxon>
        <taxon>Rhabditida</taxon>
        <taxon>Spirurina</taxon>
        <taxon>Spiruromorpha</taxon>
        <taxon>Filarioidea</taxon>
        <taxon>Onchocercidae</taxon>
        <taxon>Loa</taxon>
    </lineage>
</organism>
<dbReference type="GO" id="GO:1990246">
    <property type="term" value="C:uniplex complex"/>
    <property type="evidence" value="ECO:0007669"/>
    <property type="project" value="UniProtKB-UniRule"/>
</dbReference>
<dbReference type="InterPro" id="IPR018782">
    <property type="entry name" value="MCU_reg"/>
</dbReference>
<dbReference type="AlphaFoldDB" id="A0A1I7V7F3"/>
<reference evidence="2 3" key="1">
    <citation type="submission" date="2012-04" db="EMBL/GenBank/DDBJ databases">
        <title>The Genome Sequence of Loa loa.</title>
        <authorList>
            <consortium name="The Broad Institute Genome Sequencing Platform"/>
            <consortium name="Broad Institute Genome Sequencing Center for Infectious Disease"/>
            <person name="Nutman T.B."/>
            <person name="Fink D.L."/>
            <person name="Russ C."/>
            <person name="Young S."/>
            <person name="Zeng Q."/>
            <person name="Gargeya S."/>
            <person name="Alvarado L."/>
            <person name="Berlin A."/>
            <person name="Chapman S.B."/>
            <person name="Chen Z."/>
            <person name="Freedman E."/>
            <person name="Gellesch M."/>
            <person name="Goldberg J."/>
            <person name="Griggs A."/>
            <person name="Gujja S."/>
            <person name="Heilman E.R."/>
            <person name="Heiman D."/>
            <person name="Howarth C."/>
            <person name="Mehta T."/>
            <person name="Neiman D."/>
            <person name="Pearson M."/>
            <person name="Roberts A."/>
            <person name="Saif S."/>
            <person name="Shea T."/>
            <person name="Shenoy N."/>
            <person name="Sisk P."/>
            <person name="Stolte C."/>
            <person name="Sykes S."/>
            <person name="White J."/>
            <person name="Yandava C."/>
            <person name="Haas B."/>
            <person name="Henn M.R."/>
            <person name="Nusbaum C."/>
            <person name="Birren B."/>
        </authorList>
    </citation>
    <scope>NUCLEOTIDE SEQUENCE [LARGE SCALE GENOMIC DNA]</scope>
</reference>
<dbReference type="FunCoup" id="A0A1I7V7F3">
    <property type="interactions" value="829"/>
</dbReference>
<proteinExistence type="inferred from homology"/>
<comment type="subunit">
    <text evidence="1">Component of the uniplex complex. Interacts (via the transmembrane region) with MCU (via the first transmembrane region); the interaction is direct.</text>
</comment>
<keyword evidence="1" id="KW-0813">Transport</keyword>
<keyword evidence="1" id="KW-0999">Mitochondrion inner membrane</keyword>
<reference evidence="4" key="2">
    <citation type="submission" date="2016-11" db="UniProtKB">
        <authorList>
            <consortium name="WormBaseParasite"/>
        </authorList>
    </citation>
    <scope>IDENTIFICATION</scope>
</reference>
<keyword evidence="1" id="KW-0472">Membrane</keyword>